<protein>
    <submittedName>
        <fullName evidence="1">Tail tube protein</fullName>
    </submittedName>
</protein>
<reference evidence="1 2" key="1">
    <citation type="submission" date="2019-02" db="EMBL/GenBank/DDBJ databases">
        <title>Complete genome sequence of Burkholderia cenocepacia phage BcepSauron.</title>
        <authorList>
            <person name="Park K."/>
            <person name="Gonzalez C."/>
            <person name="Liu M."/>
            <person name="Gill J."/>
        </authorList>
    </citation>
    <scope>NUCLEOTIDE SEQUENCE [LARGE SCALE GENOMIC DNA]</scope>
</reference>
<keyword evidence="2" id="KW-1185">Reference proteome</keyword>
<dbReference type="EMBL" id="MK552141">
    <property type="protein sequence ID" value="QBQ74456.1"/>
    <property type="molecule type" value="Genomic_DNA"/>
</dbReference>
<dbReference type="Proteomes" id="UP000301424">
    <property type="component" value="Segment"/>
</dbReference>
<evidence type="ECO:0000313" key="1">
    <source>
        <dbReference type="EMBL" id="QBQ74456.1"/>
    </source>
</evidence>
<organism evidence="1 2">
    <name type="scientific">Burkholderia phage BcepSauron</name>
    <dbReference type="NCBI Taxonomy" id="2530033"/>
    <lineage>
        <taxon>Viruses</taxon>
        <taxon>Duplodnaviria</taxon>
        <taxon>Heunggongvirae</taxon>
        <taxon>Uroviricota</taxon>
        <taxon>Caudoviricetes</taxon>
        <taxon>Sarumanvirus</taxon>
        <taxon>Sarumanvirus bcepsauron</taxon>
    </lineage>
</organism>
<sequence length="167" mass="18615">MARSSLYDVQAVADPAQSWNFDLFLPAIPGSSDTRALTWKCMSTALPGFSMDRVTVPLHGVELVYAGRKTFEHTFNTTFMESSDWNTRAQFYAWSEMTRSWLNNSGSFASAYKCTAQLVVYNDLPEVSRTITVVGLWPASVADVELDGSASNLVTLNITWAFDYLID</sequence>
<proteinExistence type="predicted"/>
<accession>A0A482MLT3</accession>
<evidence type="ECO:0000313" key="2">
    <source>
        <dbReference type="Proteomes" id="UP000301424"/>
    </source>
</evidence>
<gene>
    <name evidence="1" type="ORF">BcepSauron_076</name>
</gene>
<name>A0A482MLT3_9CAUD</name>